<dbReference type="Pfam" id="PF12728">
    <property type="entry name" value="HTH_17"/>
    <property type="match status" value="1"/>
</dbReference>
<keyword evidence="3" id="KW-1185">Reference proteome</keyword>
<dbReference type="NCBIfam" id="TIGR01764">
    <property type="entry name" value="excise"/>
    <property type="match status" value="1"/>
</dbReference>
<gene>
    <name evidence="2" type="ORF">B5808_15630</name>
</gene>
<reference evidence="2 3" key="1">
    <citation type="submission" date="2017-04" db="EMBL/GenBank/DDBJ databases">
        <authorList>
            <person name="Afonso C.L."/>
            <person name="Miller P.J."/>
            <person name="Scott M.A."/>
            <person name="Spackman E."/>
            <person name="Goraichik I."/>
            <person name="Dimitrov K.M."/>
            <person name="Suarez D.L."/>
            <person name="Swayne D.E."/>
        </authorList>
    </citation>
    <scope>NUCLEOTIDE SEQUENCE [LARGE SCALE GENOMIC DNA]</scope>
    <source>
        <strain evidence="3">XA(T)</strain>
    </source>
</reference>
<dbReference type="EMBL" id="CP020715">
    <property type="protein sequence ID" value="ARJ06485.1"/>
    <property type="molecule type" value="Genomic_DNA"/>
</dbReference>
<evidence type="ECO:0000313" key="3">
    <source>
        <dbReference type="Proteomes" id="UP000192775"/>
    </source>
</evidence>
<sequence length="67" mass="7412">MDVVSLATQKIFYRINEACELLSVSRSTFYRLVTAGHLQVVYIGVSPRVRHDDLLAFAASADRGVAL</sequence>
<dbReference type="GO" id="GO:0003677">
    <property type="term" value="F:DNA binding"/>
    <property type="evidence" value="ECO:0007669"/>
    <property type="project" value="InterPro"/>
</dbReference>
<evidence type="ECO:0000259" key="1">
    <source>
        <dbReference type="Pfam" id="PF12728"/>
    </source>
</evidence>
<name>A0A1X9LMP5_9MICO</name>
<dbReference type="AlphaFoldDB" id="A0A1X9LMP5"/>
<accession>A0A1X9LMP5</accession>
<dbReference type="RefSeq" id="WP_085020623.1">
    <property type="nucleotide sequence ID" value="NZ_BMHD01000001.1"/>
</dbReference>
<dbReference type="InterPro" id="IPR010093">
    <property type="entry name" value="SinI_DNA-bd"/>
</dbReference>
<dbReference type="Proteomes" id="UP000192775">
    <property type="component" value="Chromosome"/>
</dbReference>
<dbReference type="InterPro" id="IPR041657">
    <property type="entry name" value="HTH_17"/>
</dbReference>
<protein>
    <recommendedName>
        <fullName evidence="1">Helix-turn-helix domain-containing protein</fullName>
    </recommendedName>
</protein>
<proteinExistence type="predicted"/>
<feature type="domain" description="Helix-turn-helix" evidence="1">
    <location>
        <begin position="12"/>
        <end position="60"/>
    </location>
</feature>
<evidence type="ECO:0000313" key="2">
    <source>
        <dbReference type="EMBL" id="ARJ06485.1"/>
    </source>
</evidence>
<dbReference type="KEGG" id="cphy:B5808_15630"/>
<organism evidence="2 3">
    <name type="scientific">Cnuibacter physcomitrellae</name>
    <dbReference type="NCBI Taxonomy" id="1619308"/>
    <lineage>
        <taxon>Bacteria</taxon>
        <taxon>Bacillati</taxon>
        <taxon>Actinomycetota</taxon>
        <taxon>Actinomycetes</taxon>
        <taxon>Micrococcales</taxon>
        <taxon>Microbacteriaceae</taxon>
        <taxon>Cnuibacter</taxon>
    </lineage>
</organism>